<reference evidence="1 2" key="1">
    <citation type="submission" date="2024-06" db="EMBL/GenBank/DDBJ databases">
        <authorList>
            <person name="Kaempfer P."/>
            <person name="Viver T."/>
        </authorList>
    </citation>
    <scope>NUCLEOTIDE SEQUENCE [LARGE SCALE GENOMIC DNA]</scope>
    <source>
        <strain evidence="1 2">ST-64</strain>
    </source>
</reference>
<protein>
    <recommendedName>
        <fullName evidence="3">Fe2OG dioxygenase domain-containing protein</fullName>
    </recommendedName>
</protein>
<proteinExistence type="predicted"/>
<comment type="caution">
    <text evidence="1">The sequence shown here is derived from an EMBL/GenBank/DDBJ whole genome shotgun (WGS) entry which is preliminary data.</text>
</comment>
<evidence type="ECO:0008006" key="3">
    <source>
        <dbReference type="Google" id="ProtNLM"/>
    </source>
</evidence>
<evidence type="ECO:0000313" key="1">
    <source>
        <dbReference type="EMBL" id="MFL9842698.1"/>
    </source>
</evidence>
<dbReference type="SUPFAM" id="SSF51197">
    <property type="entry name" value="Clavaminate synthase-like"/>
    <property type="match status" value="1"/>
</dbReference>
<sequence>MQIIGNFQQDGHAHVQGLLPREVCNAFLRQLQDHLGRTGTRLGQIEKESAILKRGAPELYGFDYPPMLTLLWGLTPTIAEIAGRELLPTYSYLRIYREGDICRVHSDRPSCEVSLSLTLDYSDGVAWPLEVSEHRAELSQLEIEDGFDGPYRGWEMEPGDGVIYDGVHLRHGRTQPNPNGWSAHLFLHWVERDGRYASHAFDRNRDQGKPVNFTFG</sequence>
<gene>
    <name evidence="1" type="ORF">ABS767_17135</name>
</gene>
<evidence type="ECO:0000313" key="2">
    <source>
        <dbReference type="Proteomes" id="UP001629244"/>
    </source>
</evidence>
<dbReference type="EMBL" id="JBELQC010000003">
    <property type="protein sequence ID" value="MFL9842698.1"/>
    <property type="molecule type" value="Genomic_DNA"/>
</dbReference>
<accession>A0ABW8YQY5</accession>
<dbReference type="RefSeq" id="WP_408080585.1">
    <property type="nucleotide sequence ID" value="NZ_JBELQC010000003.1"/>
</dbReference>
<organism evidence="1 2">
    <name type="scientific">Sphingomonas plantiphila</name>
    <dbReference type="NCBI Taxonomy" id="3163295"/>
    <lineage>
        <taxon>Bacteria</taxon>
        <taxon>Pseudomonadati</taxon>
        <taxon>Pseudomonadota</taxon>
        <taxon>Alphaproteobacteria</taxon>
        <taxon>Sphingomonadales</taxon>
        <taxon>Sphingomonadaceae</taxon>
        <taxon>Sphingomonas</taxon>
    </lineage>
</organism>
<keyword evidence="2" id="KW-1185">Reference proteome</keyword>
<name>A0ABW8YQY5_9SPHN</name>
<dbReference type="Proteomes" id="UP001629244">
    <property type="component" value="Unassembled WGS sequence"/>
</dbReference>